<feature type="transmembrane region" description="Helical" evidence="12">
    <location>
        <begin position="20"/>
        <end position="41"/>
    </location>
</feature>
<keyword evidence="8 12" id="KW-1133">Transmembrane helix</keyword>
<evidence type="ECO:0000256" key="6">
    <source>
        <dbReference type="ARBA" id="ARBA00022692"/>
    </source>
</evidence>
<dbReference type="PROSITE" id="PS50850">
    <property type="entry name" value="MFS"/>
    <property type="match status" value="1"/>
</dbReference>
<dbReference type="PANTHER" id="PTHR43528">
    <property type="entry name" value="ALPHA-KETOGLUTARATE PERMEASE"/>
    <property type="match status" value="1"/>
</dbReference>
<accession>A0A1R0F8F8</accession>
<feature type="transmembrane region" description="Helical" evidence="12">
    <location>
        <begin position="246"/>
        <end position="264"/>
    </location>
</feature>
<feature type="transmembrane region" description="Helical" evidence="12">
    <location>
        <begin position="284"/>
        <end position="304"/>
    </location>
</feature>
<feature type="transmembrane region" description="Helical" evidence="12">
    <location>
        <begin position="313"/>
        <end position="332"/>
    </location>
</feature>
<feature type="transmembrane region" description="Helical" evidence="12">
    <location>
        <begin position="338"/>
        <end position="361"/>
    </location>
</feature>
<evidence type="ECO:0000256" key="12">
    <source>
        <dbReference type="SAM" id="Phobius"/>
    </source>
</evidence>
<evidence type="ECO:0000313" key="14">
    <source>
        <dbReference type="EMBL" id="OLY43247.1"/>
    </source>
</evidence>
<dbReference type="SUPFAM" id="SSF103473">
    <property type="entry name" value="MFS general substrate transporter"/>
    <property type="match status" value="1"/>
</dbReference>
<evidence type="ECO:0000256" key="4">
    <source>
        <dbReference type="ARBA" id="ARBA00022475"/>
    </source>
</evidence>
<evidence type="ECO:0000256" key="1">
    <source>
        <dbReference type="ARBA" id="ARBA00004429"/>
    </source>
</evidence>
<dbReference type="PROSITE" id="PS00217">
    <property type="entry name" value="SUGAR_TRANSPORT_2"/>
    <property type="match status" value="1"/>
</dbReference>
<keyword evidence="5" id="KW-0997">Cell inner membrane</keyword>
<dbReference type="Pfam" id="PF00083">
    <property type="entry name" value="Sugar_tr"/>
    <property type="match status" value="2"/>
</dbReference>
<dbReference type="GO" id="GO:0005886">
    <property type="term" value="C:plasma membrane"/>
    <property type="evidence" value="ECO:0007669"/>
    <property type="project" value="UniProtKB-SubCell"/>
</dbReference>
<evidence type="ECO:0000256" key="7">
    <source>
        <dbReference type="ARBA" id="ARBA00022847"/>
    </source>
</evidence>
<evidence type="ECO:0000256" key="11">
    <source>
        <dbReference type="ARBA" id="ARBA00069296"/>
    </source>
</evidence>
<evidence type="ECO:0000259" key="13">
    <source>
        <dbReference type="PROSITE" id="PS50850"/>
    </source>
</evidence>
<evidence type="ECO:0000256" key="5">
    <source>
        <dbReference type="ARBA" id="ARBA00022519"/>
    </source>
</evidence>
<evidence type="ECO:0000256" key="3">
    <source>
        <dbReference type="ARBA" id="ARBA00022448"/>
    </source>
</evidence>
<dbReference type="InterPro" id="IPR020846">
    <property type="entry name" value="MFS_dom"/>
</dbReference>
<evidence type="ECO:0000256" key="9">
    <source>
        <dbReference type="ARBA" id="ARBA00023136"/>
    </source>
</evidence>
<evidence type="ECO:0000256" key="10">
    <source>
        <dbReference type="ARBA" id="ARBA00058957"/>
    </source>
</evidence>
<evidence type="ECO:0000256" key="2">
    <source>
        <dbReference type="ARBA" id="ARBA00008240"/>
    </source>
</evidence>
<comment type="similarity">
    <text evidence="2">Belongs to the major facilitator superfamily. Metabolite:H+ Symporter (MHS) family (TC 2.A.1.6) family.</text>
</comment>
<feature type="transmembrane region" description="Helical" evidence="12">
    <location>
        <begin position="96"/>
        <end position="116"/>
    </location>
</feature>
<keyword evidence="4" id="KW-1003">Cell membrane</keyword>
<keyword evidence="15" id="KW-1185">Reference proteome</keyword>
<evidence type="ECO:0000313" key="15">
    <source>
        <dbReference type="Proteomes" id="UP000187344"/>
    </source>
</evidence>
<dbReference type="PANTHER" id="PTHR43528:SF1">
    <property type="entry name" value="ALPHA-KETOGLUTARATE PERMEASE"/>
    <property type="match status" value="1"/>
</dbReference>
<name>A0A1R0F8F8_9HYPH</name>
<feature type="transmembrane region" description="Helical" evidence="12">
    <location>
        <begin position="164"/>
        <end position="183"/>
    </location>
</feature>
<feature type="domain" description="Major facilitator superfamily (MFS) profile" evidence="13">
    <location>
        <begin position="22"/>
        <end position="429"/>
    </location>
</feature>
<dbReference type="InterPro" id="IPR005829">
    <property type="entry name" value="Sugar_transporter_CS"/>
</dbReference>
<protein>
    <recommendedName>
        <fullName evidence="11">Alpha-ketoglutarate permease</fullName>
    </recommendedName>
</protein>
<dbReference type="GO" id="GO:0015293">
    <property type="term" value="F:symporter activity"/>
    <property type="evidence" value="ECO:0007669"/>
    <property type="project" value="UniProtKB-KW"/>
</dbReference>
<keyword evidence="9 12" id="KW-0472">Membrane</keyword>
<dbReference type="GeneID" id="92991684"/>
<proteinExistence type="inferred from homology"/>
<dbReference type="EMBL" id="LXYT01000002">
    <property type="protein sequence ID" value="OLY43247.1"/>
    <property type="molecule type" value="Genomic_DNA"/>
</dbReference>
<dbReference type="OrthoDB" id="9783227at2"/>
<feature type="transmembrane region" description="Helical" evidence="12">
    <location>
        <begin position="61"/>
        <end position="84"/>
    </location>
</feature>
<keyword evidence="6 12" id="KW-0812">Transmembrane</keyword>
<sequence>MTETTKTAQSADPHDTRKRIFAIVASASGNLVEWYDFYIYAFASIYFANQFYPSGNDEVAALLKTAGIFFIGFLMRPIGGYIFGRIGDRYGRKKSMMISVVMMCLGSLIIAFLPTYATWGNAAGVILLLVRMMQGLSVGGEYGTTATYMSEVALKGRRGFFSSFQYVTLVGGQLLAVLVVVILELFLDDNQIKAWGWRIPFVIGALTAIIAFYLRRSLHETSTEKSRTSVEAGSLISLLKNHTRSFLLVVGFTSGGSLTFYTYTTYMQKYLVTTTGFSAKDANTMMLAALFIFMILQPLFGMLADRIGTRTSLLMWSVLSIILTIPALSFIGSTHSELAAFFMIVVMLAVSCLYTSIGGIVKAEMFPASVRALGVGFSYAVANALFGGSAEYVALWFKNEGVGNYFYWYVTIMMVIAFVCAYKMKDARNGGYLQGHHID</sequence>
<keyword evidence="7" id="KW-0769">Symport</keyword>
<feature type="transmembrane region" description="Helical" evidence="12">
    <location>
        <begin position="406"/>
        <end position="424"/>
    </location>
</feature>
<gene>
    <name evidence="14" type="ORF">PEB0149_006720</name>
</gene>
<dbReference type="InterPro" id="IPR005828">
    <property type="entry name" value="MFS_sugar_transport-like"/>
</dbReference>
<comment type="function">
    <text evidence="10">Uptake of alpha-ketoglutarate across the boundary membrane with the concomitant import of a cation (symport system).</text>
</comment>
<feature type="transmembrane region" description="Helical" evidence="12">
    <location>
        <begin position="122"/>
        <end position="143"/>
    </location>
</feature>
<evidence type="ECO:0000256" key="8">
    <source>
        <dbReference type="ARBA" id="ARBA00022989"/>
    </source>
</evidence>
<feature type="transmembrane region" description="Helical" evidence="12">
    <location>
        <begin position="195"/>
        <end position="214"/>
    </location>
</feature>
<reference evidence="14 15" key="1">
    <citation type="submission" date="2016-12" db="EMBL/GenBank/DDBJ databases">
        <title>Comparative genomics of Bartonella apis.</title>
        <authorList>
            <person name="Engel P."/>
        </authorList>
    </citation>
    <scope>NUCLEOTIDE SEQUENCE [LARGE SCALE GENOMIC DNA]</scope>
    <source>
        <strain evidence="14 15">PEB0149</strain>
    </source>
</reference>
<dbReference type="RefSeq" id="WP_075870139.1">
    <property type="nucleotide sequence ID" value="NZ_CALYQA010000001.1"/>
</dbReference>
<comment type="subcellular location">
    <subcellularLocation>
        <location evidence="1">Cell inner membrane</location>
        <topology evidence="1">Multi-pass membrane protein</topology>
    </subcellularLocation>
</comment>
<comment type="caution">
    <text evidence="14">The sequence shown here is derived from an EMBL/GenBank/DDBJ whole genome shotgun (WGS) entry which is preliminary data.</text>
</comment>
<dbReference type="FunFam" id="1.20.1250.20:FF:000095">
    <property type="entry name" value="Alpha-ketoglutarate permease"/>
    <property type="match status" value="1"/>
</dbReference>
<dbReference type="InterPro" id="IPR051084">
    <property type="entry name" value="H+-coupled_symporters"/>
</dbReference>
<dbReference type="CDD" id="cd17367">
    <property type="entry name" value="MFS_KgtP"/>
    <property type="match status" value="1"/>
</dbReference>
<dbReference type="InterPro" id="IPR036259">
    <property type="entry name" value="MFS_trans_sf"/>
</dbReference>
<feature type="transmembrane region" description="Helical" evidence="12">
    <location>
        <begin position="368"/>
        <end position="386"/>
    </location>
</feature>
<dbReference type="Proteomes" id="UP000187344">
    <property type="component" value="Unassembled WGS sequence"/>
</dbReference>
<dbReference type="Gene3D" id="1.20.1250.20">
    <property type="entry name" value="MFS general substrate transporter like domains"/>
    <property type="match status" value="2"/>
</dbReference>
<dbReference type="NCBIfam" id="NF007710">
    <property type="entry name" value="PRK10406.1"/>
    <property type="match status" value="1"/>
</dbReference>
<organism evidence="14 15">
    <name type="scientific">Bartonella apis</name>
    <dbReference type="NCBI Taxonomy" id="1686310"/>
    <lineage>
        <taxon>Bacteria</taxon>
        <taxon>Pseudomonadati</taxon>
        <taxon>Pseudomonadota</taxon>
        <taxon>Alphaproteobacteria</taxon>
        <taxon>Hyphomicrobiales</taxon>
        <taxon>Bartonellaceae</taxon>
        <taxon>Bartonella</taxon>
    </lineage>
</organism>
<keyword evidence="3" id="KW-0813">Transport</keyword>
<dbReference type="AlphaFoldDB" id="A0A1R0F8F8"/>